<dbReference type="InterPro" id="IPR043128">
    <property type="entry name" value="Rev_trsase/Diguanyl_cyclase"/>
</dbReference>
<dbReference type="CDD" id="cd01948">
    <property type="entry name" value="EAL"/>
    <property type="match status" value="1"/>
</dbReference>
<sequence>MVKYDFSQLIDITKLQSLMDAFYKASGIRTSILDLKGNILTSSKWNRGIRDFYRTSAVAAPKYAQNYKNFFKECNNKKKYIISQHDNGMYYIGTPILVEECHLATIVYSQFYLEGHELEISRKKFEESKTDETEYKNDTKKIEVVSVEKLKYIIDCLVKFSEWVGEMGHNQLKLLQLNEKLNDNYEIRVKTEKATKKLAYYNPITELRNRAYVVRKLPAVINNIKKDKSTVALCILDVDNFKAINDTFGHFIGDKFLKEVSVRLKKVLGLTDEIYHIGGDEFLFLIKSVTDKKVIEDMGQKLLNTFKEPFYIENHEIYYITASMGIAMLTSKKDGFQELFNYADDALHYAKKEGKDRYKIYTSNMHSTLYCETKFKNDLKMALNNDEFKVYYQPKIDIVSGNISGVEALVRWIRQDGKIIPPNKFISFTEKTGLIGNISEKVTRKACIQNRMWQQAKDIKFRTAVNLSAFQLQDKELFEKIQSILKDTGLSPEFFEVEITESVIMNNFKQSVNTLNRLREIGVKVSLDDFGTGYSSLNYLKNLPIDSIKLDKSFVDNLTMDSKERFIVSTIINLSHGVDLKVIAEGVESKEQLKILQEYKCDEIQGYYFSKPVPPKEFEIKFL</sequence>
<proteinExistence type="predicted"/>
<dbReference type="PROSITE" id="PS50887">
    <property type="entry name" value="GGDEF"/>
    <property type="match status" value="1"/>
</dbReference>
<dbReference type="NCBIfam" id="TIGR00254">
    <property type="entry name" value="GGDEF"/>
    <property type="match status" value="1"/>
</dbReference>
<protein>
    <submittedName>
        <fullName evidence="3">EAL domain-containing protein</fullName>
    </submittedName>
</protein>
<dbReference type="SMART" id="SM00267">
    <property type="entry name" value="GGDEF"/>
    <property type="match status" value="1"/>
</dbReference>
<dbReference type="Gene3D" id="3.20.20.450">
    <property type="entry name" value="EAL domain"/>
    <property type="match status" value="1"/>
</dbReference>
<dbReference type="CDD" id="cd01949">
    <property type="entry name" value="GGDEF"/>
    <property type="match status" value="1"/>
</dbReference>
<dbReference type="SMART" id="SM00052">
    <property type="entry name" value="EAL"/>
    <property type="match status" value="1"/>
</dbReference>
<dbReference type="InterPro" id="IPR001633">
    <property type="entry name" value="EAL_dom"/>
</dbReference>
<gene>
    <name evidence="3" type="ORF">OW729_10715</name>
</gene>
<reference evidence="3" key="1">
    <citation type="submission" date="2022-12" db="EMBL/GenBank/DDBJ databases">
        <title>Clostridium sp. nov., isolated from industrial wastewater.</title>
        <authorList>
            <person name="Jiayan W."/>
        </authorList>
    </citation>
    <scope>NUCLEOTIDE SEQUENCE</scope>
    <source>
        <strain evidence="3">ZC22-4</strain>
    </source>
</reference>
<keyword evidence="4" id="KW-1185">Reference proteome</keyword>
<feature type="domain" description="EAL" evidence="1">
    <location>
        <begin position="372"/>
        <end position="623"/>
    </location>
</feature>
<evidence type="ECO:0000313" key="4">
    <source>
        <dbReference type="Proteomes" id="UP001144612"/>
    </source>
</evidence>
<dbReference type="InterPro" id="IPR018771">
    <property type="entry name" value="PocR_dom"/>
</dbReference>
<dbReference type="Pfam" id="PF10114">
    <property type="entry name" value="PocR"/>
    <property type="match status" value="1"/>
</dbReference>
<dbReference type="Proteomes" id="UP001144612">
    <property type="component" value="Unassembled WGS sequence"/>
</dbReference>
<comment type="caution">
    <text evidence="3">The sequence shown here is derived from an EMBL/GenBank/DDBJ whole genome shotgun (WGS) entry which is preliminary data.</text>
</comment>
<dbReference type="SUPFAM" id="SSF141868">
    <property type="entry name" value="EAL domain-like"/>
    <property type="match status" value="1"/>
</dbReference>
<dbReference type="PANTHER" id="PTHR33121">
    <property type="entry name" value="CYCLIC DI-GMP PHOSPHODIESTERASE PDEF"/>
    <property type="match status" value="1"/>
</dbReference>
<dbReference type="EMBL" id="JAPQFJ010000010">
    <property type="protein sequence ID" value="MCY6959077.1"/>
    <property type="molecule type" value="Genomic_DNA"/>
</dbReference>
<dbReference type="Gene3D" id="3.30.70.270">
    <property type="match status" value="1"/>
</dbReference>
<dbReference type="PANTHER" id="PTHR33121:SF71">
    <property type="entry name" value="OXYGEN SENSOR PROTEIN DOSP"/>
    <property type="match status" value="1"/>
</dbReference>
<dbReference type="SUPFAM" id="SSF55073">
    <property type="entry name" value="Nucleotide cyclase"/>
    <property type="match status" value="1"/>
</dbReference>
<accession>A0ABT4D9T5</accession>
<evidence type="ECO:0000259" key="2">
    <source>
        <dbReference type="PROSITE" id="PS50887"/>
    </source>
</evidence>
<dbReference type="PROSITE" id="PS50883">
    <property type="entry name" value="EAL"/>
    <property type="match status" value="1"/>
</dbReference>
<dbReference type="InterPro" id="IPR035919">
    <property type="entry name" value="EAL_sf"/>
</dbReference>
<dbReference type="Pfam" id="PF00990">
    <property type="entry name" value="GGDEF"/>
    <property type="match status" value="1"/>
</dbReference>
<evidence type="ECO:0000313" key="3">
    <source>
        <dbReference type="EMBL" id="MCY6959077.1"/>
    </source>
</evidence>
<feature type="domain" description="GGDEF" evidence="2">
    <location>
        <begin position="229"/>
        <end position="363"/>
    </location>
</feature>
<dbReference type="InterPro" id="IPR050706">
    <property type="entry name" value="Cyclic-di-GMP_PDE-like"/>
</dbReference>
<evidence type="ECO:0000259" key="1">
    <source>
        <dbReference type="PROSITE" id="PS50883"/>
    </source>
</evidence>
<dbReference type="InterPro" id="IPR029787">
    <property type="entry name" value="Nucleotide_cyclase"/>
</dbReference>
<name>A0ABT4D9T5_9CLOT</name>
<dbReference type="InterPro" id="IPR000160">
    <property type="entry name" value="GGDEF_dom"/>
</dbReference>
<dbReference type="RefSeq" id="WP_268061499.1">
    <property type="nucleotide sequence ID" value="NZ_JAPQFJ010000010.1"/>
</dbReference>
<dbReference type="Pfam" id="PF00563">
    <property type="entry name" value="EAL"/>
    <property type="match status" value="1"/>
</dbReference>
<organism evidence="3 4">
    <name type="scientific">Clostridium brassicae</name>
    <dbReference type="NCBI Taxonomy" id="2999072"/>
    <lineage>
        <taxon>Bacteria</taxon>
        <taxon>Bacillati</taxon>
        <taxon>Bacillota</taxon>
        <taxon>Clostridia</taxon>
        <taxon>Eubacteriales</taxon>
        <taxon>Clostridiaceae</taxon>
        <taxon>Clostridium</taxon>
    </lineage>
</organism>